<accession>A0A3B3T961</accession>
<dbReference type="Proteomes" id="UP000261540">
    <property type="component" value="Unplaced"/>
</dbReference>
<dbReference type="Gene3D" id="3.90.190.10">
    <property type="entry name" value="Protein tyrosine phosphatase superfamily"/>
    <property type="match status" value="1"/>
</dbReference>
<keyword evidence="7" id="KW-1185">Reference proteome</keyword>
<feature type="region of interest" description="Disordered" evidence="3">
    <location>
        <begin position="19"/>
        <end position="57"/>
    </location>
</feature>
<feature type="compositionally biased region" description="Acidic residues" evidence="3">
    <location>
        <begin position="31"/>
        <end position="49"/>
    </location>
</feature>
<evidence type="ECO:0000256" key="2">
    <source>
        <dbReference type="ARBA" id="ARBA00023242"/>
    </source>
</evidence>
<dbReference type="PROSITE" id="PS50055">
    <property type="entry name" value="TYR_PHOSPHATASE_PTP"/>
    <property type="match status" value="1"/>
</dbReference>
<feature type="domain" description="Tyrosine-protein phosphatase" evidence="4">
    <location>
        <begin position="102"/>
        <end position="323"/>
    </location>
</feature>
<evidence type="ECO:0000259" key="5">
    <source>
        <dbReference type="PROSITE" id="PS50056"/>
    </source>
</evidence>
<dbReference type="SUPFAM" id="SSF52799">
    <property type="entry name" value="(Phosphotyrosine protein) phosphatases II"/>
    <property type="match status" value="1"/>
</dbReference>
<dbReference type="PANTHER" id="PTHR46900:SF4">
    <property type="entry name" value="FERM AND PDZ DOMAIN CONTAINING 2"/>
    <property type="match status" value="1"/>
</dbReference>
<dbReference type="InterPro" id="IPR052074">
    <property type="entry name" value="NonRcpt_TyrProt_Phosphatase"/>
</dbReference>
<dbReference type="STRING" id="1676925.ENSPKIP00000039200"/>
<dbReference type="Pfam" id="PF00102">
    <property type="entry name" value="Y_phosphatase"/>
    <property type="match status" value="1"/>
</dbReference>
<feature type="domain" description="Tyrosine specific protein phosphatases" evidence="5">
    <location>
        <begin position="278"/>
        <end position="323"/>
    </location>
</feature>
<keyword evidence="2" id="KW-0539">Nucleus</keyword>
<dbReference type="Ensembl" id="ENSPKIT00000020200.1">
    <property type="protein sequence ID" value="ENSPKIP00000039200.1"/>
    <property type="gene ID" value="ENSPKIG00000016650.1"/>
</dbReference>
<dbReference type="PANTHER" id="PTHR46900">
    <property type="entry name" value="TYROSINE-PROTEIN PHOSPHATASE NON-RECEPTOR TYPE 13"/>
    <property type="match status" value="1"/>
</dbReference>
<sequence>MLDKAQEACDRNAFLSLQRDAASRRRKDQSDEWSSEDEEGVGDSDEDSSYPDSPLTAENPIVSEEALSNLAVTSPSENSQYSGVCLRALIQNLQHQLDQQDLIKEFMALEHLRPADSCLVGNAPENREKNRYRDILPYDGTRVSVGEQQEYINASYIRMSVGPSERLCYICTQGPLPGTQACFWQMVWENRSDVIAMVTREVERGRVKCHRYWPEKLHEILDTGRYQLILGNYQRQDYFYIRMIKMVEKESGDVHLVRHLKFTAWPDHGVPRSCHQLVRFAHYMRAVHHTGPVIVHCSAGVGRAGVLICTDVILALIAKDLSVRRLSPAFSCPPCVPLSLPRGQAWLFRCQ</sequence>
<reference evidence="6" key="2">
    <citation type="submission" date="2025-09" db="UniProtKB">
        <authorList>
            <consortium name="Ensembl"/>
        </authorList>
    </citation>
    <scope>IDENTIFICATION</scope>
</reference>
<reference evidence="6" key="1">
    <citation type="submission" date="2025-08" db="UniProtKB">
        <authorList>
            <consortium name="Ensembl"/>
        </authorList>
    </citation>
    <scope>IDENTIFICATION</scope>
</reference>
<dbReference type="GO" id="GO:0005634">
    <property type="term" value="C:nucleus"/>
    <property type="evidence" value="ECO:0007669"/>
    <property type="project" value="UniProtKB-SubCell"/>
</dbReference>
<dbReference type="PROSITE" id="PS50056">
    <property type="entry name" value="TYR_PHOSPHATASE_2"/>
    <property type="match status" value="1"/>
</dbReference>
<dbReference type="InterPro" id="IPR000242">
    <property type="entry name" value="PTP_cat"/>
</dbReference>
<evidence type="ECO:0000256" key="3">
    <source>
        <dbReference type="SAM" id="MobiDB-lite"/>
    </source>
</evidence>
<protein>
    <submittedName>
        <fullName evidence="6">Protein tyrosine phosphatase non-receptor type 20</fullName>
    </submittedName>
</protein>
<proteinExistence type="predicted"/>
<evidence type="ECO:0000256" key="1">
    <source>
        <dbReference type="ARBA" id="ARBA00004123"/>
    </source>
</evidence>
<dbReference type="SMART" id="SM00194">
    <property type="entry name" value="PTPc"/>
    <property type="match status" value="1"/>
</dbReference>
<evidence type="ECO:0000313" key="6">
    <source>
        <dbReference type="Ensembl" id="ENSPKIP00000039200.1"/>
    </source>
</evidence>
<dbReference type="InterPro" id="IPR029021">
    <property type="entry name" value="Prot-tyrosine_phosphatase-like"/>
</dbReference>
<organism evidence="6 7">
    <name type="scientific">Paramormyrops kingsleyae</name>
    <dbReference type="NCBI Taxonomy" id="1676925"/>
    <lineage>
        <taxon>Eukaryota</taxon>
        <taxon>Metazoa</taxon>
        <taxon>Chordata</taxon>
        <taxon>Craniata</taxon>
        <taxon>Vertebrata</taxon>
        <taxon>Euteleostomi</taxon>
        <taxon>Actinopterygii</taxon>
        <taxon>Neopterygii</taxon>
        <taxon>Teleostei</taxon>
        <taxon>Osteoglossocephala</taxon>
        <taxon>Osteoglossomorpha</taxon>
        <taxon>Osteoglossiformes</taxon>
        <taxon>Mormyridae</taxon>
        <taxon>Paramormyrops</taxon>
    </lineage>
</organism>
<dbReference type="GO" id="GO:0004725">
    <property type="term" value="F:protein tyrosine phosphatase activity"/>
    <property type="evidence" value="ECO:0007669"/>
    <property type="project" value="InterPro"/>
</dbReference>
<dbReference type="AlphaFoldDB" id="A0A3B3T961"/>
<dbReference type="InterPro" id="IPR000387">
    <property type="entry name" value="Tyr_Pase_dom"/>
</dbReference>
<comment type="subcellular location">
    <subcellularLocation>
        <location evidence="1">Nucleus</location>
    </subcellularLocation>
</comment>
<name>A0A3B3T961_9TELE</name>
<dbReference type="PRINTS" id="PR00700">
    <property type="entry name" value="PRTYPHPHTASE"/>
</dbReference>
<dbReference type="SMART" id="SM00404">
    <property type="entry name" value="PTPc_motif"/>
    <property type="match status" value="1"/>
</dbReference>
<dbReference type="InterPro" id="IPR003595">
    <property type="entry name" value="Tyr_Pase_cat"/>
</dbReference>
<evidence type="ECO:0000313" key="7">
    <source>
        <dbReference type="Proteomes" id="UP000261540"/>
    </source>
</evidence>
<evidence type="ECO:0000259" key="4">
    <source>
        <dbReference type="PROSITE" id="PS50055"/>
    </source>
</evidence>
<dbReference type="GeneTree" id="ENSGT00940000160066"/>